<evidence type="ECO:0000259" key="7">
    <source>
        <dbReference type="Pfam" id="PF00155"/>
    </source>
</evidence>
<evidence type="ECO:0000256" key="4">
    <source>
        <dbReference type="ARBA" id="ARBA00022679"/>
    </source>
</evidence>
<organism evidence="8 9">
    <name type="scientific">Limosilactobacillus caviae</name>
    <dbReference type="NCBI Taxonomy" id="1769424"/>
    <lineage>
        <taxon>Bacteria</taxon>
        <taxon>Bacillati</taxon>
        <taxon>Bacillota</taxon>
        <taxon>Bacilli</taxon>
        <taxon>Lactobacillales</taxon>
        <taxon>Lactobacillaceae</taxon>
        <taxon>Limosilactobacillus</taxon>
    </lineage>
</organism>
<evidence type="ECO:0000256" key="1">
    <source>
        <dbReference type="ARBA" id="ARBA00001933"/>
    </source>
</evidence>
<dbReference type="PANTHER" id="PTHR46383">
    <property type="entry name" value="ASPARTATE AMINOTRANSFERASE"/>
    <property type="match status" value="1"/>
</dbReference>
<name>A0ABQ2C5M5_9LACO</name>
<dbReference type="PROSITE" id="PS00105">
    <property type="entry name" value="AA_TRANSFER_CLASS_1"/>
    <property type="match status" value="1"/>
</dbReference>
<dbReference type="RefSeq" id="WP_188357691.1">
    <property type="nucleotide sequence ID" value="NZ_BMDS01000002.1"/>
</dbReference>
<evidence type="ECO:0000313" key="8">
    <source>
        <dbReference type="EMBL" id="GGI62743.1"/>
    </source>
</evidence>
<dbReference type="InterPro" id="IPR015424">
    <property type="entry name" value="PyrdxlP-dep_Trfase"/>
</dbReference>
<gene>
    <name evidence="8" type="ORF">GCM10011459_05770</name>
</gene>
<feature type="domain" description="Aminotransferase class I/classII large" evidence="7">
    <location>
        <begin position="37"/>
        <end position="386"/>
    </location>
</feature>
<dbReference type="Gene3D" id="3.90.1150.10">
    <property type="entry name" value="Aspartate Aminotransferase, domain 1"/>
    <property type="match status" value="1"/>
</dbReference>
<evidence type="ECO:0000256" key="5">
    <source>
        <dbReference type="ARBA" id="ARBA00022898"/>
    </source>
</evidence>
<dbReference type="Pfam" id="PF00155">
    <property type="entry name" value="Aminotran_1_2"/>
    <property type="match status" value="1"/>
</dbReference>
<protein>
    <recommendedName>
        <fullName evidence="6">Aminotransferase</fullName>
        <ecNumber evidence="6">2.6.1.-</ecNumber>
    </recommendedName>
</protein>
<dbReference type="EC" id="2.6.1.-" evidence="6"/>
<comment type="cofactor">
    <cofactor evidence="1 6">
        <name>pyridoxal 5'-phosphate</name>
        <dbReference type="ChEBI" id="CHEBI:597326"/>
    </cofactor>
</comment>
<dbReference type="InterPro" id="IPR015421">
    <property type="entry name" value="PyrdxlP-dep_Trfase_major"/>
</dbReference>
<evidence type="ECO:0000256" key="2">
    <source>
        <dbReference type="ARBA" id="ARBA00007441"/>
    </source>
</evidence>
<dbReference type="InterPro" id="IPR004839">
    <property type="entry name" value="Aminotransferase_I/II_large"/>
</dbReference>
<dbReference type="CDD" id="cd00609">
    <property type="entry name" value="AAT_like"/>
    <property type="match status" value="1"/>
</dbReference>
<evidence type="ECO:0000256" key="3">
    <source>
        <dbReference type="ARBA" id="ARBA00022576"/>
    </source>
</evidence>
<accession>A0ABQ2C5M5</accession>
<comment type="similarity">
    <text evidence="2 6">Belongs to the class-I pyridoxal-phosphate-dependent aminotransferase family.</text>
</comment>
<dbReference type="InterPro" id="IPR015422">
    <property type="entry name" value="PyrdxlP-dep_Trfase_small"/>
</dbReference>
<dbReference type="Gene3D" id="3.40.640.10">
    <property type="entry name" value="Type I PLP-dependent aspartate aminotransferase-like (Major domain)"/>
    <property type="match status" value="1"/>
</dbReference>
<evidence type="ECO:0000256" key="6">
    <source>
        <dbReference type="RuleBase" id="RU000481"/>
    </source>
</evidence>
<dbReference type="Proteomes" id="UP000603295">
    <property type="component" value="Unassembled WGS sequence"/>
</dbReference>
<dbReference type="InterPro" id="IPR004838">
    <property type="entry name" value="NHTrfase_class1_PyrdxlP-BS"/>
</dbReference>
<comment type="caution">
    <text evidence="8">The sequence shown here is derived from an EMBL/GenBank/DDBJ whole genome shotgun (WGS) entry which is preliminary data.</text>
</comment>
<keyword evidence="9" id="KW-1185">Reference proteome</keyword>
<proteinExistence type="inferred from homology"/>
<keyword evidence="5" id="KW-0663">Pyridoxal phosphate</keyword>
<dbReference type="SUPFAM" id="SSF53383">
    <property type="entry name" value="PLP-dependent transferases"/>
    <property type="match status" value="1"/>
</dbReference>
<evidence type="ECO:0000313" key="9">
    <source>
        <dbReference type="Proteomes" id="UP000603295"/>
    </source>
</evidence>
<dbReference type="InterPro" id="IPR050596">
    <property type="entry name" value="AspAT/PAT-like"/>
</dbReference>
<sequence length="394" mass="42928">MPKLDAELKTTINDRLAAVPPAQIRAFDEEISAIPGLVKLTLGEPDFAVPDHVKEAAINSIQNDDSHYSASKGKIELRQAISKYLEQSRHVQYDPATEIVVTIGATEAVTATTFAMLNPGDKVIIPTPAFSLYFPSVSLTGAETVKVNTADDGFLLSADRLEEVLAKEGSAVKAVLLNYPNNPTGRSYTEDELRALARVIEKHHIYAIVDEIYSSLMYDHPFYSLATLLPEQTILISGLSKSHAMTGYRLGYVAAPAEFIAAMSKMHSFMVTAPNDTAQAAAIEALENGEDDPQEFKQVYRQRRDKLAAAMREMGFEIALPDGAFYIFAQIPAEFGDDDMAFARKLAHEAKVGVIPGNAFGPGGEGHIRLSYAAADTVIDTAIERLQNFMDNLA</sequence>
<dbReference type="EMBL" id="BMDS01000002">
    <property type="protein sequence ID" value="GGI62743.1"/>
    <property type="molecule type" value="Genomic_DNA"/>
</dbReference>
<dbReference type="PANTHER" id="PTHR46383:SF4">
    <property type="entry name" value="AMINOTRANSFERASE"/>
    <property type="match status" value="1"/>
</dbReference>
<keyword evidence="4 6" id="KW-0808">Transferase</keyword>
<dbReference type="GO" id="GO:0008483">
    <property type="term" value="F:transaminase activity"/>
    <property type="evidence" value="ECO:0007669"/>
    <property type="project" value="UniProtKB-KW"/>
</dbReference>
<reference evidence="9" key="1">
    <citation type="journal article" date="2019" name="Int. J. Syst. Evol. Microbiol.">
        <title>The Global Catalogue of Microorganisms (GCM) 10K type strain sequencing project: providing services to taxonomists for standard genome sequencing and annotation.</title>
        <authorList>
            <consortium name="The Broad Institute Genomics Platform"/>
            <consortium name="The Broad Institute Genome Sequencing Center for Infectious Disease"/>
            <person name="Wu L."/>
            <person name="Ma J."/>
        </authorList>
    </citation>
    <scope>NUCLEOTIDE SEQUENCE [LARGE SCALE GENOMIC DNA]</scope>
    <source>
        <strain evidence="9">CCM 8609</strain>
    </source>
</reference>
<dbReference type="PRINTS" id="PR00753">
    <property type="entry name" value="ACCSYNTHASE"/>
</dbReference>
<keyword evidence="3 6" id="KW-0032">Aminotransferase</keyword>